<accession>A0A2T7BMH7</accession>
<gene>
    <name evidence="1" type="ORF">DCC81_05235</name>
</gene>
<comment type="caution">
    <text evidence="1">The sequence shown here is derived from an EMBL/GenBank/DDBJ whole genome shotgun (WGS) entry which is preliminary data.</text>
</comment>
<reference evidence="1 2" key="1">
    <citation type="submission" date="2018-04" db="EMBL/GenBank/DDBJ databases">
        <title>Chitinophaga fuyangensis sp. nov., isolated from soil in a chemical factory.</title>
        <authorList>
            <person name="Chen K."/>
        </authorList>
    </citation>
    <scope>NUCLEOTIDE SEQUENCE [LARGE SCALE GENOMIC DNA]</scope>
    <source>
        <strain evidence="1 2">LY-1</strain>
    </source>
</reference>
<sequence length="130" mass="14158">MATLTAKQITELANDFLGMAQAVGDYRYQNYGKLTKAQNKQLSDLHWTLLNYSEDLFTQSAIFVLDDVDGSLDQIKDISRQMTETYKQLAKVQQVIDISAAAATLGAAIFSKNPVAIAGAVQALVKSIKG</sequence>
<keyword evidence="2" id="KW-1185">Reference proteome</keyword>
<dbReference type="AlphaFoldDB" id="A0A2T7BMH7"/>
<evidence type="ECO:0000313" key="1">
    <source>
        <dbReference type="EMBL" id="PUZ28884.1"/>
    </source>
</evidence>
<proteinExistence type="predicted"/>
<dbReference type="Proteomes" id="UP000244450">
    <property type="component" value="Unassembled WGS sequence"/>
</dbReference>
<protein>
    <submittedName>
        <fullName evidence="1">Uncharacterized protein</fullName>
    </submittedName>
</protein>
<name>A0A2T7BMH7_9BACT</name>
<dbReference type="RefSeq" id="WP_108685524.1">
    <property type="nucleotide sequence ID" value="NZ_QCYK01000001.1"/>
</dbReference>
<evidence type="ECO:0000313" key="2">
    <source>
        <dbReference type="Proteomes" id="UP000244450"/>
    </source>
</evidence>
<dbReference type="OrthoDB" id="1439363at2"/>
<dbReference type="EMBL" id="QCYK01000001">
    <property type="protein sequence ID" value="PUZ28884.1"/>
    <property type="molecule type" value="Genomic_DNA"/>
</dbReference>
<organism evidence="1 2">
    <name type="scientific">Chitinophaga parva</name>
    <dbReference type="NCBI Taxonomy" id="2169414"/>
    <lineage>
        <taxon>Bacteria</taxon>
        <taxon>Pseudomonadati</taxon>
        <taxon>Bacteroidota</taxon>
        <taxon>Chitinophagia</taxon>
        <taxon>Chitinophagales</taxon>
        <taxon>Chitinophagaceae</taxon>
        <taxon>Chitinophaga</taxon>
    </lineage>
</organism>